<dbReference type="AlphaFoldDB" id="A0A4Y6PRJ2"/>
<proteinExistence type="predicted"/>
<name>A0A4Y6PRJ2_PERCE</name>
<organism evidence="2 3">
    <name type="scientific">Persicimonas caeni</name>
    <dbReference type="NCBI Taxonomy" id="2292766"/>
    <lineage>
        <taxon>Bacteria</taxon>
        <taxon>Deltaproteobacteria</taxon>
        <taxon>Bradymonadales</taxon>
        <taxon>Bradymonadaceae</taxon>
        <taxon>Persicimonas</taxon>
    </lineage>
</organism>
<protein>
    <submittedName>
        <fullName evidence="2">Uncharacterized protein</fullName>
    </submittedName>
</protein>
<reference evidence="2 3" key="1">
    <citation type="submission" date="2019-06" db="EMBL/GenBank/DDBJ databases">
        <title>Persicimonas caeni gen. nov., sp. nov., a predatory bacterium isolated from solar saltern.</title>
        <authorList>
            <person name="Wang S."/>
        </authorList>
    </citation>
    <scope>NUCLEOTIDE SEQUENCE [LARGE SCALE GENOMIC DNA]</scope>
    <source>
        <strain evidence="2 3">YN101</strain>
    </source>
</reference>
<dbReference type="PRINTS" id="PR01217">
    <property type="entry name" value="PRICHEXTENSN"/>
</dbReference>
<dbReference type="EMBL" id="CP041186">
    <property type="protein sequence ID" value="QDG50936.1"/>
    <property type="molecule type" value="Genomic_DNA"/>
</dbReference>
<accession>A0A4Y6PRJ2</accession>
<evidence type="ECO:0000313" key="3">
    <source>
        <dbReference type="Proteomes" id="UP000315995"/>
    </source>
</evidence>
<accession>A0A5B8Y4H7</accession>
<dbReference type="Proteomes" id="UP000315995">
    <property type="component" value="Chromosome"/>
</dbReference>
<sequence>MRRTRPTRSSTPAYPRARWSPPSPTPATPTPTPTTPTPTPCPPTVSRLATAFSSASKPARPTSTRAWAPATTR</sequence>
<feature type="compositionally biased region" description="Polar residues" evidence="1">
    <location>
        <begin position="51"/>
        <end position="73"/>
    </location>
</feature>
<gene>
    <name evidence="2" type="ORF">FIV42_09380</name>
</gene>
<evidence type="ECO:0000256" key="1">
    <source>
        <dbReference type="SAM" id="MobiDB-lite"/>
    </source>
</evidence>
<feature type="region of interest" description="Disordered" evidence="1">
    <location>
        <begin position="1"/>
        <end position="73"/>
    </location>
</feature>
<evidence type="ECO:0000313" key="2">
    <source>
        <dbReference type="EMBL" id="QDG50936.1"/>
    </source>
</evidence>
<keyword evidence="3" id="KW-1185">Reference proteome</keyword>
<feature type="compositionally biased region" description="Pro residues" evidence="1">
    <location>
        <begin position="21"/>
        <end position="43"/>
    </location>
</feature>